<keyword evidence="1" id="KW-0597">Phosphoprotein</keyword>
<accession>A0A1I0DYH5</accession>
<name>A0A1I0DYH5_9PROT</name>
<keyword evidence="3" id="KW-0472">Membrane</keyword>
<feature type="transmembrane region" description="Helical" evidence="3">
    <location>
        <begin position="36"/>
        <end position="54"/>
    </location>
</feature>
<dbReference type="AlphaFoldDB" id="A0A1I0DYH5"/>
<gene>
    <name evidence="4" type="ORF">SAMN05216326_12347</name>
</gene>
<dbReference type="GO" id="GO:0000160">
    <property type="term" value="P:phosphorelay signal transduction system"/>
    <property type="evidence" value="ECO:0007669"/>
    <property type="project" value="UniProtKB-KW"/>
</dbReference>
<protein>
    <recommendedName>
        <fullName evidence="6">His Kinase A (Phospho-acceptor) domain-containing protein</fullName>
    </recommendedName>
</protein>
<keyword evidence="3" id="KW-1133">Transmembrane helix</keyword>
<dbReference type="Proteomes" id="UP000199345">
    <property type="component" value="Unassembled WGS sequence"/>
</dbReference>
<dbReference type="PANTHER" id="PTHR45339">
    <property type="entry name" value="HYBRID SIGNAL TRANSDUCTION HISTIDINE KINASE J"/>
    <property type="match status" value="1"/>
</dbReference>
<evidence type="ECO:0000313" key="5">
    <source>
        <dbReference type="Proteomes" id="UP000199345"/>
    </source>
</evidence>
<dbReference type="EMBL" id="FOIA01000023">
    <property type="protein sequence ID" value="SET37499.1"/>
    <property type="molecule type" value="Genomic_DNA"/>
</dbReference>
<evidence type="ECO:0008006" key="6">
    <source>
        <dbReference type="Google" id="ProtNLM"/>
    </source>
</evidence>
<reference evidence="5" key="1">
    <citation type="submission" date="2016-10" db="EMBL/GenBank/DDBJ databases">
        <authorList>
            <person name="Varghese N."/>
            <person name="Submissions S."/>
        </authorList>
    </citation>
    <scope>NUCLEOTIDE SEQUENCE [LARGE SCALE GENOMIC DNA]</scope>
    <source>
        <strain evidence="5">Nm71</strain>
    </source>
</reference>
<keyword evidence="2" id="KW-0902">Two-component regulatory system</keyword>
<keyword evidence="5" id="KW-1185">Reference proteome</keyword>
<dbReference type="Gene3D" id="1.10.287.130">
    <property type="match status" value="1"/>
</dbReference>
<sequence length="75" mass="8486">MVWAESVQTSGQHLLAVINDILDFSKIESGFMQLESVDFILIGCVLLMMLLSCFRNKLKARGWSGQLSLSRRICH</sequence>
<dbReference type="PANTHER" id="PTHR45339:SF1">
    <property type="entry name" value="HYBRID SIGNAL TRANSDUCTION HISTIDINE KINASE J"/>
    <property type="match status" value="1"/>
</dbReference>
<evidence type="ECO:0000256" key="2">
    <source>
        <dbReference type="ARBA" id="ARBA00023012"/>
    </source>
</evidence>
<dbReference type="RefSeq" id="WP_177170364.1">
    <property type="nucleotide sequence ID" value="NZ_FOIA01000023.1"/>
</dbReference>
<keyword evidence="3" id="KW-0812">Transmembrane</keyword>
<evidence type="ECO:0000313" key="4">
    <source>
        <dbReference type="EMBL" id="SET37499.1"/>
    </source>
</evidence>
<proteinExistence type="predicted"/>
<evidence type="ECO:0000256" key="3">
    <source>
        <dbReference type="SAM" id="Phobius"/>
    </source>
</evidence>
<organism evidence="4 5">
    <name type="scientific">Nitrosomonas marina</name>
    <dbReference type="NCBI Taxonomy" id="917"/>
    <lineage>
        <taxon>Bacteria</taxon>
        <taxon>Pseudomonadati</taxon>
        <taxon>Pseudomonadota</taxon>
        <taxon>Betaproteobacteria</taxon>
        <taxon>Nitrosomonadales</taxon>
        <taxon>Nitrosomonadaceae</taxon>
        <taxon>Nitrosomonas</taxon>
    </lineage>
</organism>
<evidence type="ECO:0000256" key="1">
    <source>
        <dbReference type="ARBA" id="ARBA00022553"/>
    </source>
</evidence>